<sequence length="482" mass="55975">MIKIIITAFAGLALVINTCVIYYWRDTAFDPANSDLISYLVILPMLITVLVLSPYFIFKAIQRHQAKKEDKLRQAADFEQRTAENISGEQKEKATQSRQFALNIYSSAARHSFGENESILEQYKQFKSPELDADLLNAYGLPVLSLRIQDLDDAVESEDDDSMKLSQREKRIRQLIMHQLEQHADTLSSAAENLKNSAMFYDSEMAYQYRMHPAWTGEYRADDDLEEDAGGMAEPISRLNKLCIHILLPESMIHHWHDESCVRMQHLLAEQFSILLAQIEIKQHFVSHQTSYIEWLTLLEQIAQQEYVFNLIISADSEIDQDWLDEKYWQSEQYIAAEYASSWCIAGLNTEISGLMPQKKLKIMLDEASIESFLLKNQLQSHQQYQQDEPFMLILDDVLNIKTSKQLQRKFANSLIEPHHFLYTHSRLGNTQQLAKIFSFMLGMHLTEELISMVFSIELDHAYSFFEAYQEEQTDKELLHSS</sequence>
<keyword evidence="1" id="KW-0472">Membrane</keyword>
<dbReference type="RefSeq" id="WP_130145768.1">
    <property type="nucleotide sequence ID" value="NZ_SGSU01000009.1"/>
</dbReference>
<evidence type="ECO:0000313" key="2">
    <source>
        <dbReference type="EMBL" id="RZG66895.1"/>
    </source>
</evidence>
<feature type="transmembrane region" description="Helical" evidence="1">
    <location>
        <begin position="36"/>
        <end position="58"/>
    </location>
</feature>
<dbReference type="EMBL" id="SGSU01000009">
    <property type="protein sequence ID" value="RZG66895.1"/>
    <property type="molecule type" value="Genomic_DNA"/>
</dbReference>
<keyword evidence="1" id="KW-1133">Transmembrane helix</keyword>
<organism evidence="2 3">
    <name type="scientific">Acinetobacter bouvetii</name>
    <dbReference type="NCBI Taxonomy" id="202951"/>
    <lineage>
        <taxon>Bacteria</taxon>
        <taxon>Pseudomonadati</taxon>
        <taxon>Pseudomonadota</taxon>
        <taxon>Gammaproteobacteria</taxon>
        <taxon>Moraxellales</taxon>
        <taxon>Moraxellaceae</taxon>
        <taxon>Acinetobacter</taxon>
    </lineage>
</organism>
<keyword evidence="1" id="KW-0812">Transmembrane</keyword>
<comment type="caution">
    <text evidence="2">The sequence shown here is derived from an EMBL/GenBank/DDBJ whole genome shotgun (WGS) entry which is preliminary data.</text>
</comment>
<accession>A0A4Q7AXM7</accession>
<dbReference type="Proteomes" id="UP000293483">
    <property type="component" value="Unassembled WGS sequence"/>
</dbReference>
<protein>
    <submittedName>
        <fullName evidence="2">Uncharacterized protein</fullName>
    </submittedName>
</protein>
<evidence type="ECO:0000313" key="3">
    <source>
        <dbReference type="Proteomes" id="UP000293483"/>
    </source>
</evidence>
<feature type="transmembrane region" description="Helical" evidence="1">
    <location>
        <begin position="5"/>
        <end position="24"/>
    </location>
</feature>
<name>A0A4Q7AXM7_9GAMM</name>
<gene>
    <name evidence="2" type="ORF">EXE25_09460</name>
</gene>
<proteinExistence type="predicted"/>
<reference evidence="2 3" key="1">
    <citation type="submission" date="2019-02" db="EMBL/GenBank/DDBJ databases">
        <title>The Batch Genome Submission of Acinetobacter spp. strains.</title>
        <authorList>
            <person name="Qin J."/>
            <person name="Hu Y."/>
            <person name="Ye H."/>
            <person name="Wei L."/>
            <person name="Feng Y."/>
            <person name="Zong Z."/>
        </authorList>
    </citation>
    <scope>NUCLEOTIDE SEQUENCE [LARGE SCALE GENOMIC DNA]</scope>
    <source>
        <strain evidence="2 3">WCHABo060081</strain>
    </source>
</reference>
<dbReference type="AlphaFoldDB" id="A0A4Q7AXM7"/>
<dbReference type="STRING" id="202951.GCA_001485025_00602"/>
<evidence type="ECO:0000256" key="1">
    <source>
        <dbReference type="SAM" id="Phobius"/>
    </source>
</evidence>